<dbReference type="Proteomes" id="UP000754644">
    <property type="component" value="Unassembled WGS sequence"/>
</dbReference>
<organism evidence="3 4">
    <name type="scientific">SAR86 cluster bacterium</name>
    <dbReference type="NCBI Taxonomy" id="2030880"/>
    <lineage>
        <taxon>Bacteria</taxon>
        <taxon>Pseudomonadati</taxon>
        <taxon>Pseudomonadota</taxon>
        <taxon>Gammaproteobacteria</taxon>
        <taxon>SAR86 cluster</taxon>
    </lineage>
</organism>
<evidence type="ECO:0000259" key="2">
    <source>
        <dbReference type="PROSITE" id="PS50222"/>
    </source>
</evidence>
<dbReference type="PROSITE" id="PS50222">
    <property type="entry name" value="EF_HAND_2"/>
    <property type="match status" value="1"/>
</dbReference>
<feature type="domain" description="EF-hand" evidence="2">
    <location>
        <begin position="186"/>
        <end position="221"/>
    </location>
</feature>
<reference evidence="3" key="1">
    <citation type="submission" date="2020-05" db="EMBL/GenBank/DDBJ databases">
        <title>Sulfur intermediates as new biogeochemical hubs in an aquatic model microbial ecosystem.</title>
        <authorList>
            <person name="Vigneron A."/>
        </authorList>
    </citation>
    <scope>NUCLEOTIDE SEQUENCE</scope>
    <source>
        <strain evidence="3">Bin.250</strain>
    </source>
</reference>
<dbReference type="InterPro" id="IPR002048">
    <property type="entry name" value="EF_hand_dom"/>
</dbReference>
<gene>
    <name evidence="3" type="ORF">HQ497_03540</name>
</gene>
<keyword evidence="1" id="KW-0472">Membrane</keyword>
<dbReference type="GO" id="GO:0005509">
    <property type="term" value="F:calcium ion binding"/>
    <property type="evidence" value="ECO:0007669"/>
    <property type="project" value="InterPro"/>
</dbReference>
<keyword evidence="1" id="KW-1133">Transmembrane helix</keyword>
<name>A0A972VVB6_9GAMM</name>
<protein>
    <recommendedName>
        <fullName evidence="2">EF-hand domain-containing protein</fullName>
    </recommendedName>
</protein>
<dbReference type="PROSITE" id="PS00018">
    <property type="entry name" value="EF_HAND_1"/>
    <property type="match status" value="1"/>
</dbReference>
<dbReference type="EMBL" id="JABMOJ010000126">
    <property type="protein sequence ID" value="NQV64418.1"/>
    <property type="molecule type" value="Genomic_DNA"/>
</dbReference>
<dbReference type="AlphaFoldDB" id="A0A972VVB6"/>
<evidence type="ECO:0000313" key="4">
    <source>
        <dbReference type="Proteomes" id="UP000754644"/>
    </source>
</evidence>
<evidence type="ECO:0000256" key="1">
    <source>
        <dbReference type="SAM" id="Phobius"/>
    </source>
</evidence>
<sequence length="291" mass="32885">MIDSSIDFLIGLTLSFDDTAFAWVMLAALLVCFGSVIGLFGFVRHGRIMQDTPTSKIRSASQGFVQLEGRARSLDDKPLRVPGSGRECVWFDYLIEKKGNDWEEVERDTSIYSFYVDDGTGLCAVDPELGRVITRKKKVWVVGDWRYTERLIAENDRVYCLGQFETDQGGSKAEVLNSGVRVLLSQWKHNRRELLRRFDLNGDGDIDMNEWNQAREAAISQVKSAAANDDVPTQHHNLVTPFNKSHPYIISSIPQDELASRYQLYAVGLLGLFVVSGAYAVFMTIVRRDLF</sequence>
<keyword evidence="1" id="KW-0812">Transmembrane</keyword>
<dbReference type="InterPro" id="IPR018247">
    <property type="entry name" value="EF_Hand_1_Ca_BS"/>
</dbReference>
<feature type="transmembrane region" description="Helical" evidence="1">
    <location>
        <begin position="264"/>
        <end position="286"/>
    </location>
</feature>
<accession>A0A972VVB6</accession>
<proteinExistence type="predicted"/>
<comment type="caution">
    <text evidence="3">The sequence shown here is derived from an EMBL/GenBank/DDBJ whole genome shotgun (WGS) entry which is preliminary data.</text>
</comment>
<evidence type="ECO:0000313" key="3">
    <source>
        <dbReference type="EMBL" id="NQV64418.1"/>
    </source>
</evidence>
<feature type="transmembrane region" description="Helical" evidence="1">
    <location>
        <begin position="20"/>
        <end position="43"/>
    </location>
</feature>